<dbReference type="Proteomes" id="UP000289546">
    <property type="component" value="Unassembled WGS sequence"/>
</dbReference>
<comment type="caution">
    <text evidence="2">The sequence shown here is derived from an EMBL/GenBank/DDBJ whole genome shotgun (WGS) entry which is preliminary data.</text>
</comment>
<dbReference type="AlphaFoldDB" id="A0A4Q0S4R2"/>
<feature type="compositionally biased region" description="Basic and acidic residues" evidence="1">
    <location>
        <begin position="115"/>
        <end position="128"/>
    </location>
</feature>
<proteinExistence type="predicted"/>
<organism evidence="2 3">
    <name type="scientific">Bradyrhizobium nanningense</name>
    <dbReference type="NCBI Taxonomy" id="1325118"/>
    <lineage>
        <taxon>Bacteria</taxon>
        <taxon>Pseudomonadati</taxon>
        <taxon>Pseudomonadota</taxon>
        <taxon>Alphaproteobacteria</taxon>
        <taxon>Hyphomicrobiales</taxon>
        <taxon>Nitrobacteraceae</taxon>
        <taxon>Bradyrhizobium</taxon>
    </lineage>
</organism>
<reference evidence="2 3" key="1">
    <citation type="submission" date="2015-04" db="EMBL/GenBank/DDBJ databases">
        <title>Comparative genomics of rhizobia nodulating Arachis hypogaea in China.</title>
        <authorList>
            <person name="Li Y."/>
        </authorList>
    </citation>
    <scope>NUCLEOTIDE SEQUENCE [LARGE SCALE GENOMIC DNA]</scope>
    <source>
        <strain evidence="2 3">CCBAU 51757</strain>
    </source>
</reference>
<evidence type="ECO:0000313" key="3">
    <source>
        <dbReference type="Proteomes" id="UP000289546"/>
    </source>
</evidence>
<dbReference type="EMBL" id="LBJQ01000073">
    <property type="protein sequence ID" value="RXH28920.1"/>
    <property type="molecule type" value="Genomic_DNA"/>
</dbReference>
<keyword evidence="3" id="KW-1185">Reference proteome</keyword>
<accession>A0A4Q0S4R2</accession>
<sequence length="199" mass="22437">MAVMDRFGAIWFQNRVKSEDHVDHLAPIGPFFFGHQQPDINCKMFFVVGVYAIGFWRPQGRKLVDRSSTRHPAHVRISTMRPRTLRISGEVPRVDATPSVALSFPGRSGYGHSSPWRESERKPGDTKAHTAGYEARYDAAKHAAVWKAQMPIVRPTKRGSAKAESRNTSQQNKPMTRIMSGGPSHLERKFVTLVDRSNL</sequence>
<feature type="region of interest" description="Disordered" evidence="1">
    <location>
        <begin position="155"/>
        <end position="182"/>
    </location>
</feature>
<protein>
    <submittedName>
        <fullName evidence="2">Uncharacterized protein</fullName>
    </submittedName>
</protein>
<name>A0A4Q0S4R2_9BRAD</name>
<feature type="region of interest" description="Disordered" evidence="1">
    <location>
        <begin position="108"/>
        <end position="128"/>
    </location>
</feature>
<evidence type="ECO:0000256" key="1">
    <source>
        <dbReference type="SAM" id="MobiDB-lite"/>
    </source>
</evidence>
<evidence type="ECO:0000313" key="2">
    <source>
        <dbReference type="EMBL" id="RXH28920.1"/>
    </source>
</evidence>
<gene>
    <name evidence="2" type="ORF">XH99_13985</name>
</gene>